<reference evidence="1 2" key="1">
    <citation type="submission" date="2016-02" db="EMBL/GenBank/DDBJ databases">
        <title>Genome analysis of coral dinoflagellate symbionts highlights evolutionary adaptations to a symbiotic lifestyle.</title>
        <authorList>
            <person name="Aranda M."/>
            <person name="Li Y."/>
            <person name="Liew Y.J."/>
            <person name="Baumgarten S."/>
            <person name="Simakov O."/>
            <person name="Wilson M."/>
            <person name="Piel J."/>
            <person name="Ashoor H."/>
            <person name="Bougouffa S."/>
            <person name="Bajic V.B."/>
            <person name="Ryu T."/>
            <person name="Ravasi T."/>
            <person name="Bayer T."/>
            <person name="Micklem G."/>
            <person name="Kim H."/>
            <person name="Bhak J."/>
            <person name="Lajeunesse T.C."/>
            <person name="Voolstra C.R."/>
        </authorList>
    </citation>
    <scope>NUCLEOTIDE SEQUENCE [LARGE SCALE GENOMIC DNA]</scope>
    <source>
        <strain evidence="1 2">CCMP2467</strain>
    </source>
</reference>
<sequence length="795" mass="87018">MALRSDSRIDKLLTAVVTKFSSDSGTGYGSLARGLGNSPKLRGHFKATELKELDEIAEIKFDTVTAVLRIAVLRISTILQFLIEVRSMDGTAAPWAADLLDNVVFTTENLILISLIAEWSSTVSGYVHHWDLGRLFEFDTKKKKPPLVMDQRFTKGFVQILRGCLTGGRLAACTSLGAGGKVLYRGLSDDEFQTAMLKEMGSIKNVSRLYLQELATEHEVGLGQGFGAFDMESSILPKPETLDVLAKLFGHTVSLLLTLFESTGVLEQNLAALRGYGHEQRQSMTTRSRSRADLPLNQTRLPKRMAPGKVGKTGMAALMRIRQQQKDSIEAAGDVAASGVDPTELESCLDKVNQSAAERTTEKQKKLSSSLADRVTAKIRLLTNLDEVSRQKLREQVKNENERLTKLRSIQVRDLSAAECMTDCSKGLVIAVPTVKSIEGIDRMAKEAGRILKDLGGPRVVPLTAKNLVKQCLEASFTVWYGLTDAAEDVLLFYKSETSPELSTAMSRLLGGHVAGPSWLRACQQAGKIVRPVTMLGRALRLPRQLAFDESVKQREGLLKVISAVESHPAGAREWVVRTARSELSRATAWWIVAEPSKSAAKKKASDTKLPGKEIRYLSFLHAITQQFHLHWSATDVDGTFETAVLDKQSLGAGTKGPNTSRMVPGISRSNPARIRYEMVAWPSNEDLAVAKKAKGQEVSFGGPGCVQEEAAFHIFARCLLTLPTGGAIVGRFSLLPGVLHEDAQLEEVLSAPREERWVAAGGTLDSLSDVTLAMKGDRIDDRNIIHGTPDIFFR</sequence>
<dbReference type="EMBL" id="LSRX01001496">
    <property type="protein sequence ID" value="OLP79345.1"/>
    <property type="molecule type" value="Genomic_DNA"/>
</dbReference>
<dbReference type="Proteomes" id="UP000186817">
    <property type="component" value="Unassembled WGS sequence"/>
</dbReference>
<dbReference type="OrthoDB" id="421471at2759"/>
<organism evidence="1 2">
    <name type="scientific">Symbiodinium microadriaticum</name>
    <name type="common">Dinoflagellate</name>
    <name type="synonym">Zooxanthella microadriatica</name>
    <dbReference type="NCBI Taxonomy" id="2951"/>
    <lineage>
        <taxon>Eukaryota</taxon>
        <taxon>Sar</taxon>
        <taxon>Alveolata</taxon>
        <taxon>Dinophyceae</taxon>
        <taxon>Suessiales</taxon>
        <taxon>Symbiodiniaceae</taxon>
        <taxon>Symbiodinium</taxon>
    </lineage>
</organism>
<comment type="caution">
    <text evidence="1">The sequence shown here is derived from an EMBL/GenBank/DDBJ whole genome shotgun (WGS) entry which is preliminary data.</text>
</comment>
<keyword evidence="2" id="KW-1185">Reference proteome</keyword>
<name>A0A1Q9C8X5_SYMMI</name>
<dbReference type="AlphaFoldDB" id="A0A1Q9C8X5"/>
<accession>A0A1Q9C8X5</accession>
<gene>
    <name evidence="1" type="ORF">AK812_SmicGene40375</name>
</gene>
<evidence type="ECO:0000313" key="2">
    <source>
        <dbReference type="Proteomes" id="UP000186817"/>
    </source>
</evidence>
<protein>
    <submittedName>
        <fullName evidence="1">Uncharacterized protein</fullName>
    </submittedName>
</protein>
<evidence type="ECO:0000313" key="1">
    <source>
        <dbReference type="EMBL" id="OLP79345.1"/>
    </source>
</evidence>
<proteinExistence type="predicted"/>